<dbReference type="EMBL" id="SMFK01000001">
    <property type="protein sequence ID" value="TDD99747.1"/>
    <property type="molecule type" value="Genomic_DNA"/>
</dbReference>
<keyword evidence="3" id="KW-1185">Reference proteome</keyword>
<sequence>MKNKLNLGILAIAVIALSSCSNNDTSVVSVPQFKAGTTITGETLTGSVKGTMESGKTYYFASKVTINANDTLVMQSGVKLLATNPAAELIVKGVFISLGTKEKPNWITGKAADLNPNTFKLTTLQDPNTDPALKPDGKMWGGIQCEATCKLLDIKWTHLDFAGGTADDLNVDQGYKSGDDLFNIKFNNPDGILILEDSWIYGSTTDAVRANGGKVHIMRNTVEKVAYNDGDCFNVKNSTVGDMAYNLIIGTAKGGTKASNKGTYGSVQTEINMYNNTYVSGGFRSVDPDRGANANIEQGAKGKVYNNLFVNCRTGLRILENPAADFANCFYGNNLSYGDTAAIVNEFYPTTHATTPQTTDIPLPSSFLPAGYVNGAVYSAPQLVGKNNPKFVNFPLPVADVSKLTLYNFQGTYDFHLASDSPAIGKGNTAFSAVNATASLTNLQLKATVSPPSVDLGAFPKNGSGNQHN</sequence>
<dbReference type="PROSITE" id="PS51257">
    <property type="entry name" value="PROKAR_LIPOPROTEIN"/>
    <property type="match status" value="1"/>
</dbReference>
<name>A0A4V2Z056_9FLAO</name>
<evidence type="ECO:0008006" key="4">
    <source>
        <dbReference type="Google" id="ProtNLM"/>
    </source>
</evidence>
<dbReference type="AlphaFoldDB" id="A0A4V2Z056"/>
<accession>A0A4V2Z056</accession>
<comment type="caution">
    <text evidence="2">The sequence shown here is derived from an EMBL/GenBank/DDBJ whole genome shotgun (WGS) entry which is preliminary data.</text>
</comment>
<evidence type="ECO:0000256" key="1">
    <source>
        <dbReference type="SAM" id="SignalP"/>
    </source>
</evidence>
<organism evidence="2 3">
    <name type="scientific">Flavobacterium cellulosilyticum</name>
    <dbReference type="NCBI Taxonomy" id="2541731"/>
    <lineage>
        <taxon>Bacteria</taxon>
        <taxon>Pseudomonadati</taxon>
        <taxon>Bacteroidota</taxon>
        <taxon>Flavobacteriia</taxon>
        <taxon>Flavobacteriales</taxon>
        <taxon>Flavobacteriaceae</taxon>
        <taxon>Flavobacterium</taxon>
    </lineage>
</organism>
<feature type="chain" id="PRO_5020875481" description="Right-handed parallel beta-helix repeat-containing protein" evidence="1">
    <location>
        <begin position="24"/>
        <end position="469"/>
    </location>
</feature>
<keyword evidence="1" id="KW-0732">Signal</keyword>
<reference evidence="2 3" key="1">
    <citation type="submission" date="2019-03" db="EMBL/GenBank/DDBJ databases">
        <title>Flavobacterium AR-3-4 sp. nov. isolated from arctic soil.</title>
        <authorList>
            <person name="Chaudhary D.K."/>
        </authorList>
    </citation>
    <scope>NUCLEOTIDE SEQUENCE [LARGE SCALE GENOMIC DNA]</scope>
    <source>
        <strain evidence="2 3">AR-3-4</strain>
    </source>
</reference>
<dbReference type="InterPro" id="IPR011050">
    <property type="entry name" value="Pectin_lyase_fold/virulence"/>
</dbReference>
<dbReference type="RefSeq" id="WP_132001246.1">
    <property type="nucleotide sequence ID" value="NZ_SMFK01000001.1"/>
</dbReference>
<dbReference type="SUPFAM" id="SSF51126">
    <property type="entry name" value="Pectin lyase-like"/>
    <property type="match status" value="1"/>
</dbReference>
<dbReference type="Proteomes" id="UP000295479">
    <property type="component" value="Unassembled WGS sequence"/>
</dbReference>
<gene>
    <name evidence="2" type="ORF">E0F76_03230</name>
</gene>
<evidence type="ECO:0000313" key="3">
    <source>
        <dbReference type="Proteomes" id="UP000295479"/>
    </source>
</evidence>
<evidence type="ECO:0000313" key="2">
    <source>
        <dbReference type="EMBL" id="TDD99747.1"/>
    </source>
</evidence>
<protein>
    <recommendedName>
        <fullName evidence="4">Right-handed parallel beta-helix repeat-containing protein</fullName>
    </recommendedName>
</protein>
<dbReference type="OrthoDB" id="974660at2"/>
<proteinExistence type="predicted"/>
<feature type="signal peptide" evidence="1">
    <location>
        <begin position="1"/>
        <end position="23"/>
    </location>
</feature>